<evidence type="ECO:0000256" key="2">
    <source>
        <dbReference type="ARBA" id="ARBA00007118"/>
    </source>
</evidence>
<dbReference type="InterPro" id="IPR000415">
    <property type="entry name" value="Nitroreductase-like"/>
</dbReference>
<dbReference type="SUPFAM" id="SSF55469">
    <property type="entry name" value="FMN-dependent nitroreductase-like"/>
    <property type="match status" value="1"/>
</dbReference>
<evidence type="ECO:0000256" key="1">
    <source>
        <dbReference type="ARBA" id="ARBA00001917"/>
    </source>
</evidence>
<dbReference type="RefSeq" id="WP_039237519.1">
    <property type="nucleotide sequence ID" value="NZ_JWIQ02000018.1"/>
</dbReference>
<sequence length="187" mass="21013">MSIIQALKERRAIRSYEDQPVEEAKIQKLLEAATYAPNDRMREPWNFYVIKGEAKKRYEVLAEGYLQNRFPTKPHLVESSLKAVTSTPVIIVVTADLVPGDPHASEDNVFATCCAIHSMWLAAKELGLGFVWRTRGVGLVHDDGMHQFIGAPENQKVVGTICIGYPKAGQEATEKKRTPYTEKTVWL</sequence>
<accession>A0A0F5I4V2</accession>
<keyword evidence="3" id="KW-0285">Flavoprotein</keyword>
<keyword evidence="6" id="KW-0560">Oxidoreductase</keyword>
<dbReference type="InterPro" id="IPR029479">
    <property type="entry name" value="Nitroreductase"/>
</dbReference>
<evidence type="ECO:0000256" key="7">
    <source>
        <dbReference type="ARBA" id="ARBA00023027"/>
    </source>
</evidence>
<dbReference type="PANTHER" id="PTHR43821:SF1">
    <property type="entry name" value="NAD(P)H NITROREDUCTASE YDJA-RELATED"/>
    <property type="match status" value="1"/>
</dbReference>
<organism evidence="9 10">
    <name type="scientific">Bacillus thermotolerans</name>
    <name type="common">Quasibacillus thermotolerans</name>
    <dbReference type="NCBI Taxonomy" id="1221996"/>
    <lineage>
        <taxon>Bacteria</taxon>
        <taxon>Bacillati</taxon>
        <taxon>Bacillota</taxon>
        <taxon>Bacilli</taxon>
        <taxon>Bacillales</taxon>
        <taxon>Bacillaceae</taxon>
        <taxon>Bacillus</taxon>
    </lineage>
</organism>
<dbReference type="InterPro" id="IPR052530">
    <property type="entry name" value="NAD(P)H_nitroreductase"/>
</dbReference>
<reference evidence="9" key="1">
    <citation type="submission" date="2015-02" db="EMBL/GenBank/DDBJ databases">
        <title>Genome Assembly of Bacillaceae bacterium MTCC 8252.</title>
        <authorList>
            <person name="Verma A."/>
            <person name="Khatri I."/>
            <person name="Mual P."/>
            <person name="Subramanian S."/>
            <person name="Krishnamurthi S."/>
        </authorList>
    </citation>
    <scope>NUCLEOTIDE SEQUENCE [LARGE SCALE GENOMIC DNA]</scope>
    <source>
        <strain evidence="9">MTCC 8252</strain>
    </source>
</reference>
<feature type="domain" description="Nitroreductase" evidence="8">
    <location>
        <begin position="7"/>
        <end position="165"/>
    </location>
</feature>
<dbReference type="OrthoDB" id="9804207at2"/>
<dbReference type="Proteomes" id="UP000031563">
    <property type="component" value="Unassembled WGS sequence"/>
</dbReference>
<keyword evidence="4" id="KW-0288">FMN</keyword>
<dbReference type="AlphaFoldDB" id="A0A0F5I4V2"/>
<dbReference type="GO" id="GO:0016491">
    <property type="term" value="F:oxidoreductase activity"/>
    <property type="evidence" value="ECO:0007669"/>
    <property type="project" value="UniProtKB-KW"/>
</dbReference>
<comment type="caution">
    <text evidence="9">The sequence shown here is derived from an EMBL/GenBank/DDBJ whole genome shotgun (WGS) entry which is preliminary data.</text>
</comment>
<dbReference type="PANTHER" id="PTHR43821">
    <property type="entry name" value="NAD(P)H NITROREDUCTASE YDJA-RELATED"/>
    <property type="match status" value="1"/>
</dbReference>
<evidence type="ECO:0000256" key="5">
    <source>
        <dbReference type="ARBA" id="ARBA00022857"/>
    </source>
</evidence>
<name>A0A0F5I4V2_BACTR</name>
<evidence type="ECO:0000313" key="10">
    <source>
        <dbReference type="Proteomes" id="UP000031563"/>
    </source>
</evidence>
<accession>A0A0F5HUN8</accession>
<evidence type="ECO:0000256" key="4">
    <source>
        <dbReference type="ARBA" id="ARBA00022643"/>
    </source>
</evidence>
<dbReference type="Pfam" id="PF00881">
    <property type="entry name" value="Nitroreductase"/>
    <property type="match status" value="1"/>
</dbReference>
<protein>
    <submittedName>
        <fullName evidence="9">Nitroreductase family protein</fullName>
    </submittedName>
</protein>
<dbReference type="STRING" id="1221996.QY95_01386"/>
<keyword evidence="10" id="KW-1185">Reference proteome</keyword>
<gene>
    <name evidence="9" type="ORF">QY95_01386</name>
</gene>
<evidence type="ECO:0000259" key="8">
    <source>
        <dbReference type="Pfam" id="PF00881"/>
    </source>
</evidence>
<dbReference type="EMBL" id="JWIR02000028">
    <property type="protein sequence ID" value="KKB40556.1"/>
    <property type="molecule type" value="Genomic_DNA"/>
</dbReference>
<evidence type="ECO:0000313" key="9">
    <source>
        <dbReference type="EMBL" id="KKB40556.1"/>
    </source>
</evidence>
<dbReference type="Gene3D" id="3.40.109.10">
    <property type="entry name" value="NADH Oxidase"/>
    <property type="match status" value="1"/>
</dbReference>
<dbReference type="CDD" id="cd02135">
    <property type="entry name" value="YdjA-like"/>
    <property type="match status" value="1"/>
</dbReference>
<comment type="cofactor">
    <cofactor evidence="1">
        <name>FMN</name>
        <dbReference type="ChEBI" id="CHEBI:58210"/>
    </cofactor>
</comment>
<comment type="similarity">
    <text evidence="2">Belongs to the nitroreductase family.</text>
</comment>
<dbReference type="InterPro" id="IPR026021">
    <property type="entry name" value="YdjA-like"/>
</dbReference>
<evidence type="ECO:0000256" key="3">
    <source>
        <dbReference type="ARBA" id="ARBA00022630"/>
    </source>
</evidence>
<evidence type="ECO:0000256" key="6">
    <source>
        <dbReference type="ARBA" id="ARBA00023002"/>
    </source>
</evidence>
<keyword evidence="7" id="KW-0520">NAD</keyword>
<proteinExistence type="inferred from homology"/>
<keyword evidence="5" id="KW-0521">NADP</keyword>